<comment type="similarity">
    <text evidence="1">Belongs to the BlaI transcriptional regulatory family.</text>
</comment>
<dbReference type="PIRSF" id="PIRSF019455">
    <property type="entry name" value="CopR_AtkY"/>
    <property type="match status" value="1"/>
</dbReference>
<evidence type="ECO:0000256" key="3">
    <source>
        <dbReference type="ARBA" id="ARBA00023125"/>
    </source>
</evidence>
<protein>
    <submittedName>
        <fullName evidence="5">Predicted transcriptional regulator</fullName>
    </submittedName>
</protein>
<evidence type="ECO:0000313" key="5">
    <source>
        <dbReference type="EMBL" id="SDD85862.1"/>
    </source>
</evidence>
<dbReference type="Proteomes" id="UP000199494">
    <property type="component" value="Unassembled WGS sequence"/>
</dbReference>
<dbReference type="EMBL" id="FMZE01000013">
    <property type="protein sequence ID" value="SDD85862.1"/>
    <property type="molecule type" value="Genomic_DNA"/>
</dbReference>
<evidence type="ECO:0000256" key="1">
    <source>
        <dbReference type="ARBA" id="ARBA00011046"/>
    </source>
</evidence>
<accession>A0A222W048</accession>
<dbReference type="InterPro" id="IPR005650">
    <property type="entry name" value="BlaI_family"/>
</dbReference>
<dbReference type="GO" id="GO:0045892">
    <property type="term" value="P:negative regulation of DNA-templated transcription"/>
    <property type="evidence" value="ECO:0007669"/>
    <property type="project" value="InterPro"/>
</dbReference>
<dbReference type="Gene3D" id="6.10.140.850">
    <property type="match status" value="1"/>
</dbReference>
<dbReference type="STRING" id="530584.SAMN05421630_113156"/>
<dbReference type="RefSeq" id="WP_091810276.1">
    <property type="nucleotide sequence ID" value="NZ_CP016353.1"/>
</dbReference>
<dbReference type="Pfam" id="PF03965">
    <property type="entry name" value="Penicillinase_R"/>
    <property type="match status" value="1"/>
</dbReference>
<keyword evidence="2" id="KW-0805">Transcription regulation</keyword>
<proteinExistence type="inferred from homology"/>
<dbReference type="Gene3D" id="1.10.10.10">
    <property type="entry name" value="Winged helix-like DNA-binding domain superfamily/Winged helix DNA-binding domain"/>
    <property type="match status" value="1"/>
</dbReference>
<dbReference type="InterPro" id="IPR036390">
    <property type="entry name" value="WH_DNA-bd_sf"/>
</dbReference>
<dbReference type="InterPro" id="IPR036388">
    <property type="entry name" value="WH-like_DNA-bd_sf"/>
</dbReference>
<dbReference type="KEGG" id="pmad:BAY61_20970"/>
<evidence type="ECO:0000256" key="4">
    <source>
        <dbReference type="ARBA" id="ARBA00023163"/>
    </source>
</evidence>
<sequence length="121" mass="13682">MHGLGELEAAVMDVLWEAGEPLKVRDVVARLRTGKQLAYTTVMTVLDNLHRKEWAERELRGRAYHYQPAFSREEAAARALREVLDSSGDPEAVLLHFVASGSPEETDLLRSALKSKRARRR</sequence>
<evidence type="ECO:0000313" key="6">
    <source>
        <dbReference type="Proteomes" id="UP000199494"/>
    </source>
</evidence>
<keyword evidence="6" id="KW-1185">Reference proteome</keyword>
<reference evidence="5 6" key="1">
    <citation type="submission" date="2016-10" db="EMBL/GenBank/DDBJ databases">
        <authorList>
            <person name="de Groot N.N."/>
        </authorList>
    </citation>
    <scope>NUCLEOTIDE SEQUENCE [LARGE SCALE GENOMIC DNA]</scope>
    <source>
        <strain evidence="5 6">CGMCC 4.5506</strain>
    </source>
</reference>
<evidence type="ECO:0000256" key="2">
    <source>
        <dbReference type="ARBA" id="ARBA00023015"/>
    </source>
</evidence>
<keyword evidence="3" id="KW-0238">DNA-binding</keyword>
<dbReference type="GO" id="GO:0003677">
    <property type="term" value="F:DNA binding"/>
    <property type="evidence" value="ECO:0007669"/>
    <property type="project" value="UniProtKB-KW"/>
</dbReference>
<name>A0A222W048_9PSEU</name>
<gene>
    <name evidence="5" type="ORF">SAMN05421630_113156</name>
</gene>
<dbReference type="OrthoDB" id="9813987at2"/>
<organism evidence="5 6">
    <name type="scientific">Prauserella marina</name>
    <dbReference type="NCBI Taxonomy" id="530584"/>
    <lineage>
        <taxon>Bacteria</taxon>
        <taxon>Bacillati</taxon>
        <taxon>Actinomycetota</taxon>
        <taxon>Actinomycetes</taxon>
        <taxon>Pseudonocardiales</taxon>
        <taxon>Pseudonocardiaceae</taxon>
        <taxon>Prauserella</taxon>
    </lineage>
</organism>
<dbReference type="AlphaFoldDB" id="A0A222W048"/>
<dbReference type="SUPFAM" id="SSF46785">
    <property type="entry name" value="Winged helix' DNA-binding domain"/>
    <property type="match status" value="1"/>
</dbReference>
<keyword evidence="4" id="KW-0804">Transcription</keyword>